<evidence type="ECO:0000256" key="1">
    <source>
        <dbReference type="ARBA" id="ARBA00004651"/>
    </source>
</evidence>
<sequence>MNFTVIFTNALTLIAVLNPFGNVPLFIGMSDGLDKQTRKKLQNIILFTAFCITFIFSLVGEFLMTKFYRIGMDELKMAGGLILIVIATKNLIFPAAKSSTNESISPDEQVKKAIIPLAFPILVGPGVLTTALINKAQTGIISSTLSILIAFVIIYAIYVIGSYLEKILGKLVLYILSRVMQIFILAIGFRILFSGLSEAIKIYNI</sequence>
<comment type="caution">
    <text evidence="7">Lacks conserved residue(s) required for the propagation of feature annotation.</text>
</comment>
<dbReference type="Proteomes" id="UP000515913">
    <property type="component" value="Chromosome"/>
</dbReference>
<comment type="similarity">
    <text evidence="2 7">Belongs to the UPF0056 (MarC) family.</text>
</comment>
<feature type="transmembrane region" description="Helical" evidence="7">
    <location>
        <begin position="140"/>
        <end position="160"/>
    </location>
</feature>
<dbReference type="AlphaFoldDB" id="A0A7G9GUD2"/>
<organism evidence="8 9">
    <name type="scientific">Fusobacterium hominis</name>
    <dbReference type="NCBI Taxonomy" id="2764326"/>
    <lineage>
        <taxon>Bacteria</taxon>
        <taxon>Fusobacteriati</taxon>
        <taxon>Fusobacteriota</taxon>
        <taxon>Fusobacteriia</taxon>
        <taxon>Fusobacteriales</taxon>
        <taxon>Fusobacteriaceae</taxon>
        <taxon>Fusobacterium</taxon>
    </lineage>
</organism>
<dbReference type="NCBIfam" id="TIGR00427">
    <property type="entry name" value="NAAT family transporter"/>
    <property type="match status" value="1"/>
</dbReference>
<evidence type="ECO:0000256" key="3">
    <source>
        <dbReference type="ARBA" id="ARBA00022475"/>
    </source>
</evidence>
<evidence type="ECO:0000256" key="7">
    <source>
        <dbReference type="RuleBase" id="RU362048"/>
    </source>
</evidence>
<gene>
    <name evidence="8" type="ORF">H9Q81_05335</name>
</gene>
<dbReference type="InterPro" id="IPR002771">
    <property type="entry name" value="Multi_antbiot-R_MarC"/>
</dbReference>
<evidence type="ECO:0000313" key="8">
    <source>
        <dbReference type="EMBL" id="QNM14414.1"/>
    </source>
</evidence>
<evidence type="ECO:0000256" key="2">
    <source>
        <dbReference type="ARBA" id="ARBA00009784"/>
    </source>
</evidence>
<dbReference type="EMBL" id="CP060637">
    <property type="protein sequence ID" value="QNM14414.1"/>
    <property type="molecule type" value="Genomic_DNA"/>
</dbReference>
<dbReference type="KEGG" id="fho:H9Q81_05335"/>
<evidence type="ECO:0000256" key="4">
    <source>
        <dbReference type="ARBA" id="ARBA00022692"/>
    </source>
</evidence>
<proteinExistence type="inferred from homology"/>
<feature type="transmembrane region" description="Helical" evidence="7">
    <location>
        <begin position="43"/>
        <end position="63"/>
    </location>
</feature>
<dbReference type="GO" id="GO:0005886">
    <property type="term" value="C:plasma membrane"/>
    <property type="evidence" value="ECO:0007669"/>
    <property type="project" value="UniProtKB-SubCell"/>
</dbReference>
<dbReference type="PANTHER" id="PTHR33508">
    <property type="entry name" value="UPF0056 MEMBRANE PROTEIN YHCE"/>
    <property type="match status" value="1"/>
</dbReference>
<keyword evidence="9" id="KW-1185">Reference proteome</keyword>
<accession>A0A7G9GUD2</accession>
<name>A0A7G9GUD2_9FUSO</name>
<keyword evidence="4 7" id="KW-0812">Transmembrane</keyword>
<evidence type="ECO:0000256" key="5">
    <source>
        <dbReference type="ARBA" id="ARBA00022989"/>
    </source>
</evidence>
<evidence type="ECO:0000256" key="6">
    <source>
        <dbReference type="ARBA" id="ARBA00023136"/>
    </source>
</evidence>
<keyword evidence="5 7" id="KW-1133">Transmembrane helix</keyword>
<keyword evidence="3" id="KW-1003">Cell membrane</keyword>
<keyword evidence="6 7" id="KW-0472">Membrane</keyword>
<dbReference type="PANTHER" id="PTHR33508:SF1">
    <property type="entry name" value="UPF0056 MEMBRANE PROTEIN YHCE"/>
    <property type="match status" value="1"/>
</dbReference>
<dbReference type="RefSeq" id="WP_101473969.1">
    <property type="nucleotide sequence ID" value="NZ_CP060637.1"/>
</dbReference>
<feature type="transmembrane region" description="Helical" evidence="7">
    <location>
        <begin position="172"/>
        <end position="193"/>
    </location>
</feature>
<comment type="subcellular location">
    <subcellularLocation>
        <location evidence="1 7">Cell membrane</location>
        <topology evidence="1 7">Multi-pass membrane protein</topology>
    </subcellularLocation>
</comment>
<reference evidence="8 9" key="1">
    <citation type="submission" date="2020-08" db="EMBL/GenBank/DDBJ databases">
        <authorList>
            <person name="Liu C."/>
            <person name="Sun Q."/>
        </authorList>
    </citation>
    <scope>NUCLEOTIDE SEQUENCE [LARGE SCALE GENOMIC DNA]</scope>
    <source>
        <strain evidence="8 9">NSJ-57</strain>
    </source>
</reference>
<feature type="transmembrane region" description="Helical" evidence="7">
    <location>
        <begin position="113"/>
        <end position="133"/>
    </location>
</feature>
<feature type="transmembrane region" description="Helical" evidence="7">
    <location>
        <begin position="75"/>
        <end position="93"/>
    </location>
</feature>
<evidence type="ECO:0000313" key="9">
    <source>
        <dbReference type="Proteomes" id="UP000515913"/>
    </source>
</evidence>
<protein>
    <recommendedName>
        <fullName evidence="7">UPF0056 membrane protein</fullName>
    </recommendedName>
</protein>
<dbReference type="Pfam" id="PF01914">
    <property type="entry name" value="MarC"/>
    <property type="match status" value="1"/>
</dbReference>